<keyword evidence="1" id="KW-0547">Nucleotide-binding</keyword>
<accession>T1BI48</accession>
<dbReference type="EMBL" id="AUZY01006604">
    <property type="protein sequence ID" value="EQD53815.1"/>
    <property type="molecule type" value="Genomic_DNA"/>
</dbReference>
<dbReference type="GO" id="GO:0003924">
    <property type="term" value="F:GTPase activity"/>
    <property type="evidence" value="ECO:0007669"/>
    <property type="project" value="InterPro"/>
</dbReference>
<dbReference type="InterPro" id="IPR003593">
    <property type="entry name" value="AAA+_ATPase"/>
</dbReference>
<feature type="non-terminal residue" evidence="5">
    <location>
        <position position="167"/>
    </location>
</feature>
<keyword evidence="2" id="KW-0342">GTP-binding</keyword>
<organism evidence="5">
    <name type="scientific">mine drainage metagenome</name>
    <dbReference type="NCBI Taxonomy" id="410659"/>
    <lineage>
        <taxon>unclassified sequences</taxon>
        <taxon>metagenomes</taxon>
        <taxon>ecological metagenomes</taxon>
    </lineage>
</organism>
<dbReference type="PANTHER" id="PTHR11564">
    <property type="entry name" value="SIGNAL RECOGNITION PARTICLE 54K PROTEIN SRP54"/>
    <property type="match status" value="1"/>
</dbReference>
<dbReference type="AlphaFoldDB" id="T1BI48"/>
<evidence type="ECO:0000256" key="1">
    <source>
        <dbReference type="ARBA" id="ARBA00022741"/>
    </source>
</evidence>
<reference evidence="5" key="2">
    <citation type="journal article" date="2014" name="ISME J.">
        <title>Microbial stratification in low pH oxic and suboxic macroscopic growths along an acid mine drainage.</title>
        <authorList>
            <person name="Mendez-Garcia C."/>
            <person name="Mesa V."/>
            <person name="Sprenger R.R."/>
            <person name="Richter M."/>
            <person name="Diez M.S."/>
            <person name="Solano J."/>
            <person name="Bargiela R."/>
            <person name="Golyshina O.V."/>
            <person name="Manteca A."/>
            <person name="Ramos J.L."/>
            <person name="Gallego J.R."/>
            <person name="Llorente I."/>
            <person name="Martins Dos Santos V.A."/>
            <person name="Jensen O.N."/>
            <person name="Pelaez A.I."/>
            <person name="Sanchez J."/>
            <person name="Ferrer M."/>
        </authorList>
    </citation>
    <scope>NUCLEOTIDE SEQUENCE</scope>
</reference>
<dbReference type="GO" id="GO:0048500">
    <property type="term" value="C:signal recognition particle"/>
    <property type="evidence" value="ECO:0007669"/>
    <property type="project" value="InterPro"/>
</dbReference>
<dbReference type="GO" id="GO:0005525">
    <property type="term" value="F:GTP binding"/>
    <property type="evidence" value="ECO:0007669"/>
    <property type="project" value="UniProtKB-KW"/>
</dbReference>
<evidence type="ECO:0000313" key="5">
    <source>
        <dbReference type="EMBL" id="EQD53815.1"/>
    </source>
</evidence>
<dbReference type="InterPro" id="IPR000897">
    <property type="entry name" value="SRP54_GTPase_dom"/>
</dbReference>
<dbReference type="GO" id="GO:0006614">
    <property type="term" value="P:SRP-dependent cotranslational protein targeting to membrane"/>
    <property type="evidence" value="ECO:0007669"/>
    <property type="project" value="InterPro"/>
</dbReference>
<proteinExistence type="predicted"/>
<dbReference type="SMART" id="SM00962">
    <property type="entry name" value="SRP54"/>
    <property type="match status" value="1"/>
</dbReference>
<feature type="domain" description="AAA+ ATPase" evidence="3">
    <location>
        <begin position="26"/>
        <end position="165"/>
    </location>
</feature>
<sequence>MIKAVHEQLIDVLGGTTLKITYASRPPTVVLLAGLQGAGKTTTAAKLAQWFKQQGRQPLLVGADLQRPAAVEQLRVLGAQIGVDVFSEAGSPVDVARRGVDEAARLGRDVVVIDTAGRLAIDAALMEEVRAISAVTEPHYTFLVIDAVTGQDAVATARAFHDTLTLS</sequence>
<dbReference type="SMART" id="SM00382">
    <property type="entry name" value="AAA"/>
    <property type="match status" value="1"/>
</dbReference>
<evidence type="ECO:0000256" key="2">
    <source>
        <dbReference type="ARBA" id="ARBA00023134"/>
    </source>
</evidence>
<dbReference type="Gene3D" id="3.40.50.300">
    <property type="entry name" value="P-loop containing nucleotide triphosphate hydrolases"/>
    <property type="match status" value="1"/>
</dbReference>
<reference evidence="5" key="1">
    <citation type="submission" date="2013-08" db="EMBL/GenBank/DDBJ databases">
        <authorList>
            <person name="Mendez C."/>
            <person name="Richter M."/>
            <person name="Ferrer M."/>
            <person name="Sanchez J."/>
        </authorList>
    </citation>
    <scope>NUCLEOTIDE SEQUENCE</scope>
</reference>
<dbReference type="InterPro" id="IPR042101">
    <property type="entry name" value="SRP54_N_sf"/>
</dbReference>
<dbReference type="PANTHER" id="PTHR11564:SF5">
    <property type="entry name" value="SIGNAL RECOGNITION PARTICLE SUBUNIT SRP54"/>
    <property type="match status" value="1"/>
</dbReference>
<gene>
    <name evidence="5" type="ORF">B1B_10017</name>
</gene>
<name>T1BI48_9ZZZZ</name>
<comment type="caution">
    <text evidence="5">The sequence shown here is derived from an EMBL/GenBank/DDBJ whole genome shotgun (WGS) entry which is preliminary data.</text>
</comment>
<protein>
    <submittedName>
        <fullName evidence="5">Signal recognition particle protein</fullName>
    </submittedName>
</protein>
<dbReference type="SUPFAM" id="SSF52540">
    <property type="entry name" value="P-loop containing nucleoside triphosphate hydrolases"/>
    <property type="match status" value="1"/>
</dbReference>
<dbReference type="InterPro" id="IPR027417">
    <property type="entry name" value="P-loop_NTPase"/>
</dbReference>
<dbReference type="InterPro" id="IPR022941">
    <property type="entry name" value="SRP54"/>
</dbReference>
<feature type="domain" description="SRP54-type proteins GTP-binding" evidence="4">
    <location>
        <begin position="27"/>
        <end position="167"/>
    </location>
</feature>
<evidence type="ECO:0000259" key="4">
    <source>
        <dbReference type="SMART" id="SM00962"/>
    </source>
</evidence>
<dbReference type="Pfam" id="PF00448">
    <property type="entry name" value="SRP54"/>
    <property type="match status" value="1"/>
</dbReference>
<evidence type="ECO:0000259" key="3">
    <source>
        <dbReference type="SMART" id="SM00382"/>
    </source>
</evidence>
<dbReference type="Gene3D" id="1.20.120.140">
    <property type="entry name" value="Signal recognition particle SRP54, nucleotide-binding domain"/>
    <property type="match status" value="1"/>
</dbReference>